<evidence type="ECO:0000256" key="1">
    <source>
        <dbReference type="ARBA" id="ARBA00022679"/>
    </source>
</evidence>
<sequence length="599" mass="62345">MLGVIVTSGLELTAGPISGQLRAAGVDRVVAVPDLAGLAGMASTAEEPLLICSDDLVAHTAVLRHLATNPAGSTVALVVEVAAGSRGERIREERGRLVPGEPNSAFGGALRVDPPDLPDLMAAARGGVGVGLDSLPAALRGVGVTVFSQRVRQLVAARARDGVARAAAQATIAEIHPDEVELRLAVRERDDLVATYLVSSWSPRLTGWAARAGIGPNTVTAASVALVAAAALLFWAGGRPALLLGAVLVYLGFVLDRVDGQLARYTRRFSPFGGWLDTMADRVKEAAVYAGLAAGAQGDGWVLAVGLLLLITVRQQSDTWYLALHDEAAARATPSTGRLGRLSHRVQSDQGSPAYWLKQTALFPIGARWAVVAVSAALFDQRVALVAMLVCAALSAAYTLVLRTVRAFSMRVPVLALADPTLYRDDGAAAHLVRRWTVPPLATAVLAGAGAAAALLVARSGGSEAAALALLALVLAAALGAWHPHDGPLDWLVPAALRAAELLFVVAVGVVYDVPLPIVYLLLASLALHHCDFTTRLEKRVEGPPLHRLGLGWDGRAVLLVVGAFAGAAAPAFAMLGLYLVALVVVDAWRTWSYGAVGR</sequence>
<dbReference type="AlphaFoldDB" id="A0A6F8Y4W3"/>
<feature type="transmembrane region" description="Helical" evidence="3">
    <location>
        <begin position="502"/>
        <end position="528"/>
    </location>
</feature>
<dbReference type="InterPro" id="IPR045985">
    <property type="entry name" value="DUF5941"/>
</dbReference>
<keyword evidence="3" id="KW-1133">Transmembrane helix</keyword>
<organism evidence="5 6">
    <name type="scientific">Phytohabitans flavus</name>
    <dbReference type="NCBI Taxonomy" id="1076124"/>
    <lineage>
        <taxon>Bacteria</taxon>
        <taxon>Bacillati</taxon>
        <taxon>Actinomycetota</taxon>
        <taxon>Actinomycetes</taxon>
        <taxon>Micromonosporales</taxon>
        <taxon>Micromonosporaceae</taxon>
    </lineage>
</organism>
<dbReference type="GO" id="GO:0016020">
    <property type="term" value="C:membrane"/>
    <property type="evidence" value="ECO:0007669"/>
    <property type="project" value="InterPro"/>
</dbReference>
<dbReference type="InterPro" id="IPR000462">
    <property type="entry name" value="CDP-OH_P_trans"/>
</dbReference>
<dbReference type="Gene3D" id="1.20.120.1760">
    <property type="match status" value="1"/>
</dbReference>
<dbReference type="Proteomes" id="UP000502508">
    <property type="component" value="Chromosome"/>
</dbReference>
<feature type="domain" description="DUF5941" evidence="4">
    <location>
        <begin position="425"/>
        <end position="592"/>
    </location>
</feature>
<evidence type="ECO:0000313" key="6">
    <source>
        <dbReference type="Proteomes" id="UP000502508"/>
    </source>
</evidence>
<proteinExistence type="inferred from homology"/>
<keyword evidence="3" id="KW-0812">Transmembrane</keyword>
<dbReference type="EMBL" id="AP022870">
    <property type="protein sequence ID" value="BCB81156.1"/>
    <property type="molecule type" value="Genomic_DNA"/>
</dbReference>
<feature type="transmembrane region" description="Helical" evidence="3">
    <location>
        <begin position="465"/>
        <end position="482"/>
    </location>
</feature>
<dbReference type="KEGG" id="pfla:Pflav_075660"/>
<accession>A0A6F8Y4W3</accession>
<keyword evidence="6" id="KW-1185">Reference proteome</keyword>
<evidence type="ECO:0000256" key="3">
    <source>
        <dbReference type="SAM" id="Phobius"/>
    </source>
</evidence>
<dbReference type="GO" id="GO:0008654">
    <property type="term" value="P:phospholipid biosynthetic process"/>
    <property type="evidence" value="ECO:0007669"/>
    <property type="project" value="InterPro"/>
</dbReference>
<reference evidence="5 6" key="2">
    <citation type="submission" date="2020-03" db="EMBL/GenBank/DDBJ databases">
        <authorList>
            <person name="Ichikawa N."/>
            <person name="Kimura A."/>
            <person name="Kitahashi Y."/>
            <person name="Uohara A."/>
        </authorList>
    </citation>
    <scope>NUCLEOTIDE SEQUENCE [LARGE SCALE GENOMIC DNA]</scope>
    <source>
        <strain evidence="5 6">NBRC 107702</strain>
    </source>
</reference>
<dbReference type="InterPro" id="IPR048254">
    <property type="entry name" value="CDP_ALCOHOL_P_TRANSF_CS"/>
</dbReference>
<comment type="similarity">
    <text evidence="2">Belongs to the CDP-alcohol phosphatidyltransferase class-I family.</text>
</comment>
<dbReference type="InterPro" id="IPR043130">
    <property type="entry name" value="CDP-OH_PTrfase_TM_dom"/>
</dbReference>
<evidence type="ECO:0000313" key="5">
    <source>
        <dbReference type="EMBL" id="BCB81156.1"/>
    </source>
</evidence>
<keyword evidence="1 2" id="KW-0808">Transferase</keyword>
<evidence type="ECO:0000259" key="4">
    <source>
        <dbReference type="Pfam" id="PF19365"/>
    </source>
</evidence>
<dbReference type="PROSITE" id="PS00379">
    <property type="entry name" value="CDP_ALCOHOL_P_TRANSF"/>
    <property type="match status" value="1"/>
</dbReference>
<feature type="transmembrane region" description="Helical" evidence="3">
    <location>
        <begin position="441"/>
        <end position="458"/>
    </location>
</feature>
<dbReference type="Pfam" id="PF19365">
    <property type="entry name" value="DUF5941"/>
    <property type="match status" value="1"/>
</dbReference>
<protein>
    <recommendedName>
        <fullName evidence="4">DUF5941 domain-containing protein</fullName>
    </recommendedName>
</protein>
<name>A0A6F8Y4W3_9ACTN</name>
<feature type="transmembrane region" description="Helical" evidence="3">
    <location>
        <begin position="557"/>
        <end position="586"/>
    </location>
</feature>
<dbReference type="Pfam" id="PF01066">
    <property type="entry name" value="CDP-OH_P_transf"/>
    <property type="match status" value="1"/>
</dbReference>
<evidence type="ECO:0000256" key="2">
    <source>
        <dbReference type="RuleBase" id="RU003750"/>
    </source>
</evidence>
<dbReference type="GO" id="GO:0016780">
    <property type="term" value="F:phosphotransferase activity, for other substituted phosphate groups"/>
    <property type="evidence" value="ECO:0007669"/>
    <property type="project" value="InterPro"/>
</dbReference>
<dbReference type="RefSeq" id="WP_173041104.1">
    <property type="nucleotide sequence ID" value="NZ_AP022870.1"/>
</dbReference>
<feature type="transmembrane region" description="Helical" evidence="3">
    <location>
        <begin position="241"/>
        <end position="258"/>
    </location>
</feature>
<feature type="transmembrane region" description="Helical" evidence="3">
    <location>
        <begin position="386"/>
        <end position="405"/>
    </location>
</feature>
<reference evidence="5 6" key="1">
    <citation type="submission" date="2020-03" db="EMBL/GenBank/DDBJ databases">
        <title>Whole genome shotgun sequence of Phytohabitans flavus NBRC 107702.</title>
        <authorList>
            <person name="Komaki H."/>
            <person name="Tamura T."/>
        </authorList>
    </citation>
    <scope>NUCLEOTIDE SEQUENCE [LARGE SCALE GENOMIC DNA]</scope>
    <source>
        <strain evidence="5 6">NBRC 107702</strain>
    </source>
</reference>
<keyword evidence="3" id="KW-0472">Membrane</keyword>
<gene>
    <name evidence="5" type="ORF">Pflav_075660</name>
</gene>